<dbReference type="PANTHER" id="PTHR30363:SF4">
    <property type="entry name" value="GLYCEROL-3-PHOSPHATE REGULON REPRESSOR"/>
    <property type="match status" value="1"/>
</dbReference>
<dbReference type="PROSITE" id="PS00894">
    <property type="entry name" value="HTH_DEOR_1"/>
    <property type="match status" value="1"/>
</dbReference>
<reference evidence="8 9" key="1">
    <citation type="submission" date="2017-05" db="EMBL/GenBank/DDBJ databases">
        <title>Virgibacillus sp. AK90 isolated from a saltern of Kakinada, India.</title>
        <authorList>
            <person name="Gupta V."/>
            <person name="Sidhu C."/>
            <person name="Korpole S."/>
            <person name="Pinnaka A.K."/>
        </authorList>
    </citation>
    <scope>NUCLEOTIDE SEQUENCE [LARGE SCALE GENOMIC DNA]</scope>
    <source>
        <strain evidence="8 9">AK90</strain>
    </source>
</reference>
<evidence type="ECO:0000256" key="6">
    <source>
        <dbReference type="ARBA" id="ARBA00024937"/>
    </source>
</evidence>
<comment type="function">
    <text evidence="6">Repressor of the lactose catabolism operon. Galactose-6-phosphate is the inducer.</text>
</comment>
<dbReference type="Gene3D" id="3.40.50.1360">
    <property type="match status" value="1"/>
</dbReference>
<evidence type="ECO:0000256" key="1">
    <source>
        <dbReference type="ARBA" id="ARBA00021390"/>
    </source>
</evidence>
<dbReference type="GO" id="GO:0003700">
    <property type="term" value="F:DNA-binding transcription factor activity"/>
    <property type="evidence" value="ECO:0007669"/>
    <property type="project" value="InterPro"/>
</dbReference>
<comment type="caution">
    <text evidence="8">The sequence shown here is derived from an EMBL/GenBank/DDBJ whole genome shotgun (WGS) entry which is preliminary data.</text>
</comment>
<dbReference type="EMBL" id="NFZX01000076">
    <property type="protein sequence ID" value="RFA32183.1"/>
    <property type="molecule type" value="Genomic_DNA"/>
</dbReference>
<evidence type="ECO:0000313" key="9">
    <source>
        <dbReference type="Proteomes" id="UP000256488"/>
    </source>
</evidence>
<evidence type="ECO:0000256" key="2">
    <source>
        <dbReference type="ARBA" id="ARBA00022491"/>
    </source>
</evidence>
<dbReference type="InterPro" id="IPR037171">
    <property type="entry name" value="NagB/RpiA_transferase-like"/>
</dbReference>
<dbReference type="Pfam" id="PF08220">
    <property type="entry name" value="HTH_DeoR"/>
    <property type="match status" value="1"/>
</dbReference>
<gene>
    <name evidence="8" type="ORF">CAI16_18835</name>
</gene>
<dbReference type="Pfam" id="PF00455">
    <property type="entry name" value="DeoRC"/>
    <property type="match status" value="1"/>
</dbReference>
<dbReference type="InterPro" id="IPR018356">
    <property type="entry name" value="Tscrpt_reg_HTH_DeoR_CS"/>
</dbReference>
<evidence type="ECO:0000256" key="3">
    <source>
        <dbReference type="ARBA" id="ARBA00023015"/>
    </source>
</evidence>
<evidence type="ECO:0000256" key="4">
    <source>
        <dbReference type="ARBA" id="ARBA00023125"/>
    </source>
</evidence>
<name>A0A3E0WIY5_9BACI</name>
<keyword evidence="3" id="KW-0805">Transcription regulation</keyword>
<accession>A0A3E0WIY5</accession>
<evidence type="ECO:0000259" key="7">
    <source>
        <dbReference type="PROSITE" id="PS51000"/>
    </source>
</evidence>
<feature type="domain" description="HTH deoR-type" evidence="7">
    <location>
        <begin position="3"/>
        <end position="58"/>
    </location>
</feature>
<dbReference type="SMART" id="SM00420">
    <property type="entry name" value="HTH_DEOR"/>
    <property type="match status" value="1"/>
</dbReference>
<protein>
    <recommendedName>
        <fullName evidence="1">Lactose phosphotransferase system repressor</fullName>
    </recommendedName>
</protein>
<dbReference type="InterPro" id="IPR050313">
    <property type="entry name" value="Carb_Metab_HTH_regulators"/>
</dbReference>
<dbReference type="PROSITE" id="PS51000">
    <property type="entry name" value="HTH_DEOR_2"/>
    <property type="match status" value="1"/>
</dbReference>
<dbReference type="Proteomes" id="UP000256488">
    <property type="component" value="Unassembled WGS sequence"/>
</dbReference>
<keyword evidence="4" id="KW-0238">DNA-binding</keyword>
<dbReference type="InterPro" id="IPR001034">
    <property type="entry name" value="DeoR_HTH"/>
</dbReference>
<dbReference type="RefSeq" id="WP_116279618.1">
    <property type="nucleotide sequence ID" value="NZ_NFZX01000076.1"/>
</dbReference>
<dbReference type="PANTHER" id="PTHR30363">
    <property type="entry name" value="HTH-TYPE TRANSCRIPTIONAL REGULATOR SRLR-RELATED"/>
    <property type="match status" value="1"/>
</dbReference>
<dbReference type="Gene3D" id="1.10.10.10">
    <property type="entry name" value="Winged helix-like DNA-binding domain superfamily/Winged helix DNA-binding domain"/>
    <property type="match status" value="1"/>
</dbReference>
<dbReference type="SUPFAM" id="SSF46785">
    <property type="entry name" value="Winged helix' DNA-binding domain"/>
    <property type="match status" value="1"/>
</dbReference>
<dbReference type="PRINTS" id="PR00037">
    <property type="entry name" value="HTHLACR"/>
</dbReference>
<dbReference type="InterPro" id="IPR036388">
    <property type="entry name" value="WH-like_DNA-bd_sf"/>
</dbReference>
<keyword evidence="5" id="KW-0804">Transcription</keyword>
<proteinExistence type="predicted"/>
<sequence length="251" mass="28490">MLKEQRQNEILQIIKNEGKANAVELSKRLKVSEDTIRRDLREMDDYGWIKRVHGGALPNNSGPLLFSDRNEEFFEEKVLLSKKASQLLKNGQVVIIDGSTTNLQLVKALPYNLHITIITNSPAISIELSGYPYIKVIMLGGEFFKESLVNIGIPIIKTLKHIRADLCFIGVHSFHFEFGMSVPHFEESLVKHQILESANKTAVLLTKNKLNTVSNYSIGDLSYLNYLIINEDLSSQSLKQYTKFNIEIIRA</sequence>
<dbReference type="InterPro" id="IPR036390">
    <property type="entry name" value="WH_DNA-bd_sf"/>
</dbReference>
<organism evidence="8 9">
    <name type="scientific">Virgibacillus dokdonensis</name>
    <dbReference type="NCBI Taxonomy" id="302167"/>
    <lineage>
        <taxon>Bacteria</taxon>
        <taxon>Bacillati</taxon>
        <taxon>Bacillota</taxon>
        <taxon>Bacilli</taxon>
        <taxon>Bacillales</taxon>
        <taxon>Bacillaceae</taxon>
        <taxon>Virgibacillus</taxon>
    </lineage>
</organism>
<dbReference type="GO" id="GO:0003677">
    <property type="term" value="F:DNA binding"/>
    <property type="evidence" value="ECO:0007669"/>
    <property type="project" value="UniProtKB-KW"/>
</dbReference>
<dbReference type="SMART" id="SM01134">
    <property type="entry name" value="DeoRC"/>
    <property type="match status" value="1"/>
</dbReference>
<keyword evidence="2" id="KW-0678">Repressor</keyword>
<dbReference type="SUPFAM" id="SSF100950">
    <property type="entry name" value="NagB/RpiA/CoA transferase-like"/>
    <property type="match status" value="1"/>
</dbReference>
<evidence type="ECO:0000256" key="5">
    <source>
        <dbReference type="ARBA" id="ARBA00023163"/>
    </source>
</evidence>
<dbReference type="AlphaFoldDB" id="A0A3E0WIY5"/>
<evidence type="ECO:0000313" key="8">
    <source>
        <dbReference type="EMBL" id="RFA32183.1"/>
    </source>
</evidence>
<dbReference type="InterPro" id="IPR014036">
    <property type="entry name" value="DeoR-like_C"/>
</dbReference>